<reference evidence="1" key="1">
    <citation type="journal article" date="2019" name="BMC Genomics">
        <title>A new reference genome for Sorghum bicolor reveals high levels of sequence similarity between sweet and grain genotypes: implications for the genetics of sugar metabolism.</title>
        <authorList>
            <person name="Cooper E.A."/>
            <person name="Brenton Z.W."/>
            <person name="Flinn B.S."/>
            <person name="Jenkins J."/>
            <person name="Shu S."/>
            <person name="Flowers D."/>
            <person name="Luo F."/>
            <person name="Wang Y."/>
            <person name="Xia P."/>
            <person name="Barry K."/>
            <person name="Daum C."/>
            <person name="Lipzen A."/>
            <person name="Yoshinaga Y."/>
            <person name="Schmutz J."/>
            <person name="Saski C."/>
            <person name="Vermerris W."/>
            <person name="Kresovich S."/>
        </authorList>
    </citation>
    <scope>NUCLEOTIDE SEQUENCE</scope>
</reference>
<evidence type="ECO:0000313" key="2">
    <source>
        <dbReference type="Proteomes" id="UP000807115"/>
    </source>
</evidence>
<reference evidence="1" key="2">
    <citation type="submission" date="2020-10" db="EMBL/GenBank/DDBJ databases">
        <authorList>
            <person name="Cooper E.A."/>
            <person name="Brenton Z.W."/>
            <person name="Flinn B.S."/>
            <person name="Jenkins J."/>
            <person name="Shu S."/>
            <person name="Flowers D."/>
            <person name="Luo F."/>
            <person name="Wang Y."/>
            <person name="Xia P."/>
            <person name="Barry K."/>
            <person name="Daum C."/>
            <person name="Lipzen A."/>
            <person name="Yoshinaga Y."/>
            <person name="Schmutz J."/>
            <person name="Saski C."/>
            <person name="Vermerris W."/>
            <person name="Kresovich S."/>
        </authorList>
    </citation>
    <scope>NUCLEOTIDE SEQUENCE</scope>
</reference>
<name>A0A921QWE8_SORBI</name>
<gene>
    <name evidence="1" type="ORF">BDA96_05G114300</name>
</gene>
<dbReference type="AlphaFoldDB" id="A0A921QWE8"/>
<proteinExistence type="predicted"/>
<evidence type="ECO:0000313" key="1">
    <source>
        <dbReference type="EMBL" id="KAG0529628.1"/>
    </source>
</evidence>
<sequence length="111" mass="11757">MCSFVPSSFPPETHPKSLQVMSHRFKAGREIAHPSSQSPSASAPWWGAAMKPQVAFPPPVESVVSPPGWWAAASPEDRSFVSQYGTCTGMGAIPIPDSHGSMDASTNSSML</sequence>
<dbReference type="EMBL" id="CM027684">
    <property type="protein sequence ID" value="KAG0529628.1"/>
    <property type="molecule type" value="Genomic_DNA"/>
</dbReference>
<accession>A0A921QWE8</accession>
<organism evidence="1 2">
    <name type="scientific">Sorghum bicolor</name>
    <name type="common">Sorghum</name>
    <name type="synonym">Sorghum vulgare</name>
    <dbReference type="NCBI Taxonomy" id="4558"/>
    <lineage>
        <taxon>Eukaryota</taxon>
        <taxon>Viridiplantae</taxon>
        <taxon>Streptophyta</taxon>
        <taxon>Embryophyta</taxon>
        <taxon>Tracheophyta</taxon>
        <taxon>Spermatophyta</taxon>
        <taxon>Magnoliopsida</taxon>
        <taxon>Liliopsida</taxon>
        <taxon>Poales</taxon>
        <taxon>Poaceae</taxon>
        <taxon>PACMAD clade</taxon>
        <taxon>Panicoideae</taxon>
        <taxon>Andropogonodae</taxon>
        <taxon>Andropogoneae</taxon>
        <taxon>Sorghinae</taxon>
        <taxon>Sorghum</taxon>
    </lineage>
</organism>
<dbReference type="Proteomes" id="UP000807115">
    <property type="component" value="Chromosome 5"/>
</dbReference>
<protein>
    <submittedName>
        <fullName evidence="1">Uncharacterized protein</fullName>
    </submittedName>
</protein>
<comment type="caution">
    <text evidence="1">The sequence shown here is derived from an EMBL/GenBank/DDBJ whole genome shotgun (WGS) entry which is preliminary data.</text>
</comment>